<dbReference type="InterPro" id="IPR029058">
    <property type="entry name" value="AB_hydrolase_fold"/>
</dbReference>
<protein>
    <submittedName>
        <fullName evidence="3">Alpha/beta hydrolase</fullName>
    </submittedName>
</protein>
<accession>A0ABV0J603</accession>
<organism evidence="3 4">
    <name type="scientific">Trichocoleus desertorum GB2-A4</name>
    <dbReference type="NCBI Taxonomy" id="2933944"/>
    <lineage>
        <taxon>Bacteria</taxon>
        <taxon>Bacillati</taxon>
        <taxon>Cyanobacteriota</taxon>
        <taxon>Cyanophyceae</taxon>
        <taxon>Leptolyngbyales</taxon>
        <taxon>Trichocoleusaceae</taxon>
        <taxon>Trichocoleus</taxon>
    </lineage>
</organism>
<feature type="domain" description="AB hydrolase-1" evidence="2">
    <location>
        <begin position="24"/>
        <end position="286"/>
    </location>
</feature>
<evidence type="ECO:0000256" key="1">
    <source>
        <dbReference type="ARBA" id="ARBA00022801"/>
    </source>
</evidence>
<dbReference type="GO" id="GO:0016787">
    <property type="term" value="F:hydrolase activity"/>
    <property type="evidence" value="ECO:0007669"/>
    <property type="project" value="UniProtKB-KW"/>
</dbReference>
<keyword evidence="4" id="KW-1185">Reference proteome</keyword>
<evidence type="ECO:0000259" key="2">
    <source>
        <dbReference type="Pfam" id="PF00561"/>
    </source>
</evidence>
<dbReference type="Proteomes" id="UP001464891">
    <property type="component" value="Unassembled WGS sequence"/>
</dbReference>
<dbReference type="PANTHER" id="PTHR43798:SF31">
    <property type="entry name" value="AB HYDROLASE SUPERFAMILY PROTEIN YCLE"/>
    <property type="match status" value="1"/>
</dbReference>
<reference evidence="3 4" key="1">
    <citation type="submission" date="2022-04" db="EMBL/GenBank/DDBJ databases">
        <title>Positive selection, recombination, and allopatry shape intraspecific diversity of widespread and dominant cyanobacteria.</title>
        <authorList>
            <person name="Wei J."/>
            <person name="Shu W."/>
            <person name="Hu C."/>
        </authorList>
    </citation>
    <scope>NUCLEOTIDE SEQUENCE [LARGE SCALE GENOMIC DNA]</scope>
    <source>
        <strain evidence="3 4">GB2-A4</strain>
    </source>
</reference>
<keyword evidence="1 3" id="KW-0378">Hydrolase</keyword>
<comment type="caution">
    <text evidence="3">The sequence shown here is derived from an EMBL/GenBank/DDBJ whole genome shotgun (WGS) entry which is preliminary data.</text>
</comment>
<dbReference type="RefSeq" id="WP_190437976.1">
    <property type="nucleotide sequence ID" value="NZ_JAMPKM010000004.1"/>
</dbReference>
<gene>
    <name evidence="3" type="ORF">NC998_08855</name>
</gene>
<proteinExistence type="predicted"/>
<dbReference type="Gene3D" id="3.40.50.1820">
    <property type="entry name" value="alpha/beta hydrolase"/>
    <property type="match status" value="1"/>
</dbReference>
<dbReference type="Pfam" id="PF00561">
    <property type="entry name" value="Abhydrolase_1"/>
    <property type="match status" value="1"/>
</dbReference>
<dbReference type="PANTHER" id="PTHR43798">
    <property type="entry name" value="MONOACYLGLYCEROL LIPASE"/>
    <property type="match status" value="1"/>
</dbReference>
<sequence length="310" mass="34431">MTSINVLGVPHAYDLTAATASPSVLVFIHGWLLSRRYWQPLIERLSPDYQCLSYDLRGFGESQCSSSYHQRGLSSATAELMDSAIAPPKASRYTPAAYAQDLAVLLKQLNITNAWLVGHSLGGSIALWAGQQLPEAVKGVICLNAGGGIYLKEEFERFRSAGAKILRFRPRWFAQLPLIDLLFSRATVARPIERVWGRQRVIDFVMANPQAALGALLDSTTEEEVHHLPHVVSRLPQPVYFMAGAEDTVMEPKYVRHLASFHPTFRACGDNVIEISNCGHMAMVEQPDTVVTQLRAIVARHEVQEQVTPR</sequence>
<name>A0ABV0J603_9CYAN</name>
<dbReference type="InterPro" id="IPR000073">
    <property type="entry name" value="AB_hydrolase_1"/>
</dbReference>
<evidence type="ECO:0000313" key="4">
    <source>
        <dbReference type="Proteomes" id="UP001464891"/>
    </source>
</evidence>
<dbReference type="EMBL" id="JAMPKM010000004">
    <property type="protein sequence ID" value="MEP0817203.1"/>
    <property type="molecule type" value="Genomic_DNA"/>
</dbReference>
<dbReference type="SUPFAM" id="SSF53474">
    <property type="entry name" value="alpha/beta-Hydrolases"/>
    <property type="match status" value="1"/>
</dbReference>
<evidence type="ECO:0000313" key="3">
    <source>
        <dbReference type="EMBL" id="MEP0817203.1"/>
    </source>
</evidence>
<dbReference type="InterPro" id="IPR050266">
    <property type="entry name" value="AB_hydrolase_sf"/>
</dbReference>